<evidence type="ECO:0000313" key="3">
    <source>
        <dbReference type="Proteomes" id="UP001342631"/>
    </source>
</evidence>
<dbReference type="EMBL" id="BTTX01000001">
    <property type="protein sequence ID" value="GMU04249.1"/>
    <property type="molecule type" value="Genomic_DNA"/>
</dbReference>
<evidence type="ECO:0000313" key="2">
    <source>
        <dbReference type="EMBL" id="GMU04249.1"/>
    </source>
</evidence>
<accession>A0ABQ6QJQ6</accession>
<keyword evidence="3" id="KW-1185">Reference proteome</keyword>
<organism evidence="2 3">
    <name type="scientific">Corallococcus caeni</name>
    <dbReference type="NCBI Taxonomy" id="3082388"/>
    <lineage>
        <taxon>Bacteria</taxon>
        <taxon>Pseudomonadati</taxon>
        <taxon>Myxococcota</taxon>
        <taxon>Myxococcia</taxon>
        <taxon>Myxococcales</taxon>
        <taxon>Cystobacterineae</taxon>
        <taxon>Myxococcaceae</taxon>
        <taxon>Corallococcus</taxon>
    </lineage>
</organism>
<gene>
    <name evidence="2" type="ORF">ASNO1_05010</name>
</gene>
<feature type="region of interest" description="Disordered" evidence="1">
    <location>
        <begin position="35"/>
        <end position="81"/>
    </location>
</feature>
<reference evidence="2 3" key="1">
    <citation type="journal article" date="2024" name="Arch. Microbiol.">
        <title>Corallococcus caeni sp. nov., a novel myxobacterium isolated from activated sludge.</title>
        <authorList>
            <person name="Tomita S."/>
            <person name="Nakai R."/>
            <person name="Kuroda K."/>
            <person name="Kurashita H."/>
            <person name="Hatamoto M."/>
            <person name="Yamaguchi T."/>
            <person name="Narihiro T."/>
        </authorList>
    </citation>
    <scope>NUCLEOTIDE SEQUENCE [LARGE SCALE GENOMIC DNA]</scope>
    <source>
        <strain evidence="2 3">NO1</strain>
    </source>
</reference>
<evidence type="ECO:0000256" key="1">
    <source>
        <dbReference type="SAM" id="MobiDB-lite"/>
    </source>
</evidence>
<proteinExistence type="predicted"/>
<name>A0ABQ6QJQ6_9BACT</name>
<protein>
    <recommendedName>
        <fullName evidence="4">Collagen-like protein</fullName>
    </recommendedName>
</protein>
<sequence>MDATAAATAFNFSVSLLISSDSLAALRAGCLGGRKSNGHAAQVSGEKGLQGRPGPPGPSEAAERQGCLPGAEKAQGEGVRA</sequence>
<evidence type="ECO:0008006" key="4">
    <source>
        <dbReference type="Google" id="ProtNLM"/>
    </source>
</evidence>
<comment type="caution">
    <text evidence="2">The sequence shown here is derived from an EMBL/GenBank/DDBJ whole genome shotgun (WGS) entry which is preliminary data.</text>
</comment>
<dbReference type="Proteomes" id="UP001342631">
    <property type="component" value="Unassembled WGS sequence"/>
</dbReference>